<protein>
    <recommendedName>
        <fullName evidence="3">NADH dehydrogenase subunit 1</fullName>
    </recommendedName>
</protein>
<reference evidence="1 2" key="1">
    <citation type="submission" date="2021-06" db="EMBL/GenBank/DDBJ databases">
        <title>Caerostris extrusa draft genome.</title>
        <authorList>
            <person name="Kono N."/>
            <person name="Arakawa K."/>
        </authorList>
    </citation>
    <scope>NUCLEOTIDE SEQUENCE [LARGE SCALE GENOMIC DNA]</scope>
</reference>
<dbReference type="Proteomes" id="UP001054945">
    <property type="component" value="Unassembled WGS sequence"/>
</dbReference>
<dbReference type="AlphaFoldDB" id="A0AAV4WHF4"/>
<evidence type="ECO:0000313" key="2">
    <source>
        <dbReference type="Proteomes" id="UP001054945"/>
    </source>
</evidence>
<proteinExistence type="predicted"/>
<keyword evidence="2" id="KW-1185">Reference proteome</keyword>
<name>A0AAV4WHF4_CAEEX</name>
<evidence type="ECO:0000313" key="1">
    <source>
        <dbReference type="EMBL" id="GIY81971.1"/>
    </source>
</evidence>
<evidence type="ECO:0008006" key="3">
    <source>
        <dbReference type="Google" id="ProtNLM"/>
    </source>
</evidence>
<feature type="non-terminal residue" evidence="1">
    <location>
        <position position="1"/>
    </location>
</feature>
<comment type="caution">
    <text evidence="1">The sequence shown here is derived from an EMBL/GenBank/DDBJ whole genome shotgun (WGS) entry which is preliminary data.</text>
</comment>
<organism evidence="1 2">
    <name type="scientific">Caerostris extrusa</name>
    <name type="common">Bark spider</name>
    <name type="synonym">Caerostris bankana</name>
    <dbReference type="NCBI Taxonomy" id="172846"/>
    <lineage>
        <taxon>Eukaryota</taxon>
        <taxon>Metazoa</taxon>
        <taxon>Ecdysozoa</taxon>
        <taxon>Arthropoda</taxon>
        <taxon>Chelicerata</taxon>
        <taxon>Arachnida</taxon>
        <taxon>Araneae</taxon>
        <taxon>Araneomorphae</taxon>
        <taxon>Entelegynae</taxon>
        <taxon>Araneoidea</taxon>
        <taxon>Araneidae</taxon>
        <taxon>Caerostris</taxon>
    </lineage>
</organism>
<dbReference type="EMBL" id="BPLR01016188">
    <property type="protein sequence ID" value="GIY81971.1"/>
    <property type="molecule type" value="Genomic_DNA"/>
</dbReference>
<gene>
    <name evidence="1" type="ORF">CEXT_434071</name>
</gene>
<accession>A0AAV4WHF4</accession>
<sequence length="23" mass="2693">NYYIILFCFLNILKLIGTETTSL</sequence>